<feature type="region of interest" description="Disordered" evidence="1">
    <location>
        <begin position="1333"/>
        <end position="1369"/>
    </location>
</feature>
<dbReference type="PANTHER" id="PTHR44329:SF214">
    <property type="entry name" value="PROTEIN KINASE DOMAIN-CONTAINING PROTEIN"/>
    <property type="match status" value="1"/>
</dbReference>
<keyword evidence="5" id="KW-1185">Reference proteome</keyword>
<feature type="region of interest" description="Disordered" evidence="1">
    <location>
        <begin position="198"/>
        <end position="224"/>
    </location>
</feature>
<feature type="region of interest" description="Disordered" evidence="1">
    <location>
        <begin position="681"/>
        <end position="716"/>
    </location>
</feature>
<evidence type="ECO:0000259" key="3">
    <source>
        <dbReference type="PROSITE" id="PS50011"/>
    </source>
</evidence>
<evidence type="ECO:0000256" key="1">
    <source>
        <dbReference type="SAM" id="MobiDB-lite"/>
    </source>
</evidence>
<feature type="region of interest" description="Disordered" evidence="1">
    <location>
        <begin position="448"/>
        <end position="532"/>
    </location>
</feature>
<reference evidence="4" key="1">
    <citation type="journal article" date="2020" name="bioRxiv">
        <title>Comparative genomics of Chlamydomonas.</title>
        <authorList>
            <person name="Craig R.J."/>
            <person name="Hasan A.R."/>
            <person name="Ness R.W."/>
            <person name="Keightley P.D."/>
        </authorList>
    </citation>
    <scope>NUCLEOTIDE SEQUENCE</scope>
    <source>
        <strain evidence="4">CCAP 11/173</strain>
    </source>
</reference>
<feature type="compositionally biased region" description="Low complexity" evidence="1">
    <location>
        <begin position="974"/>
        <end position="989"/>
    </location>
</feature>
<feature type="region of interest" description="Disordered" evidence="1">
    <location>
        <begin position="320"/>
        <end position="373"/>
    </location>
</feature>
<feature type="region of interest" description="Disordered" evidence="1">
    <location>
        <begin position="287"/>
        <end position="308"/>
    </location>
</feature>
<dbReference type="InterPro" id="IPR051681">
    <property type="entry name" value="Ser/Thr_Kinases-Pseudokinases"/>
</dbReference>
<keyword evidence="2" id="KW-0472">Membrane</keyword>
<dbReference type="SUPFAM" id="SSF56112">
    <property type="entry name" value="Protein kinase-like (PK-like)"/>
    <property type="match status" value="1"/>
</dbReference>
<feature type="compositionally biased region" description="Gly residues" evidence="1">
    <location>
        <begin position="1345"/>
        <end position="1354"/>
    </location>
</feature>
<feature type="compositionally biased region" description="Low complexity" evidence="1">
    <location>
        <begin position="869"/>
        <end position="895"/>
    </location>
</feature>
<dbReference type="PANTHER" id="PTHR44329">
    <property type="entry name" value="SERINE/THREONINE-PROTEIN KINASE TNNI3K-RELATED"/>
    <property type="match status" value="1"/>
</dbReference>
<feature type="region of interest" description="Disordered" evidence="1">
    <location>
        <begin position="803"/>
        <end position="906"/>
    </location>
</feature>
<dbReference type="Pfam" id="PF00069">
    <property type="entry name" value="Pkinase"/>
    <property type="match status" value="1"/>
</dbReference>
<name>A0A835WVF5_9CHLO</name>
<comment type="caution">
    <text evidence="4">The sequence shown here is derived from an EMBL/GenBank/DDBJ whole genome shotgun (WGS) entry which is preliminary data.</text>
</comment>
<feature type="compositionally biased region" description="Low complexity" evidence="1">
    <location>
        <begin position="681"/>
        <end position="695"/>
    </location>
</feature>
<feature type="compositionally biased region" description="Low complexity" evidence="1">
    <location>
        <begin position="1355"/>
        <end position="1369"/>
    </location>
</feature>
<accession>A0A835WVF5</accession>
<dbReference type="EMBL" id="JAEHOD010000002">
    <property type="protein sequence ID" value="KAG2454142.1"/>
    <property type="molecule type" value="Genomic_DNA"/>
</dbReference>
<gene>
    <name evidence="4" type="ORF">HYH02_001178</name>
</gene>
<dbReference type="Gene3D" id="1.10.510.10">
    <property type="entry name" value="Transferase(Phosphotransferase) domain 1"/>
    <property type="match status" value="1"/>
</dbReference>
<dbReference type="Proteomes" id="UP000613740">
    <property type="component" value="Unassembled WGS sequence"/>
</dbReference>
<evidence type="ECO:0000313" key="4">
    <source>
        <dbReference type="EMBL" id="KAG2454142.1"/>
    </source>
</evidence>
<dbReference type="OrthoDB" id="535509at2759"/>
<feature type="transmembrane region" description="Helical" evidence="2">
    <location>
        <begin position="232"/>
        <end position="258"/>
    </location>
</feature>
<keyword evidence="2" id="KW-0812">Transmembrane</keyword>
<evidence type="ECO:0000256" key="2">
    <source>
        <dbReference type="SAM" id="Phobius"/>
    </source>
</evidence>
<evidence type="ECO:0000313" key="5">
    <source>
        <dbReference type="Proteomes" id="UP000613740"/>
    </source>
</evidence>
<keyword evidence="2" id="KW-1133">Transmembrane helix</keyword>
<dbReference type="GO" id="GO:0005524">
    <property type="term" value="F:ATP binding"/>
    <property type="evidence" value="ECO:0007669"/>
    <property type="project" value="InterPro"/>
</dbReference>
<dbReference type="InterPro" id="IPR011009">
    <property type="entry name" value="Kinase-like_dom_sf"/>
</dbReference>
<dbReference type="PROSITE" id="PS50011">
    <property type="entry name" value="PROTEIN_KINASE_DOM"/>
    <property type="match status" value="1"/>
</dbReference>
<proteinExistence type="predicted"/>
<dbReference type="GO" id="GO:0004674">
    <property type="term" value="F:protein serine/threonine kinase activity"/>
    <property type="evidence" value="ECO:0007669"/>
    <property type="project" value="TreeGrafter"/>
</dbReference>
<organism evidence="4 5">
    <name type="scientific">Chlamydomonas schloesseri</name>
    <dbReference type="NCBI Taxonomy" id="2026947"/>
    <lineage>
        <taxon>Eukaryota</taxon>
        <taxon>Viridiplantae</taxon>
        <taxon>Chlorophyta</taxon>
        <taxon>core chlorophytes</taxon>
        <taxon>Chlorophyceae</taxon>
        <taxon>CS clade</taxon>
        <taxon>Chlamydomonadales</taxon>
        <taxon>Chlamydomonadaceae</taxon>
        <taxon>Chlamydomonas</taxon>
    </lineage>
</organism>
<feature type="compositionally biased region" description="Polar residues" evidence="1">
    <location>
        <begin position="942"/>
        <end position="953"/>
    </location>
</feature>
<feature type="domain" description="Protein kinase" evidence="3">
    <location>
        <begin position="1002"/>
        <end position="1322"/>
    </location>
</feature>
<feature type="region of interest" description="Disordered" evidence="1">
    <location>
        <begin position="1043"/>
        <end position="1076"/>
    </location>
</feature>
<feature type="region of interest" description="Disordered" evidence="1">
    <location>
        <begin position="762"/>
        <end position="790"/>
    </location>
</feature>
<dbReference type="InterPro" id="IPR000719">
    <property type="entry name" value="Prot_kinase_dom"/>
</dbReference>
<sequence>MGKLLMPPGIVLRFQHVVVDRWREALYLQAPGLDLLVAWPGPKPSDPIKAPQDSWSFVVFEDMGLINRACLEPSLALVAVGGYTRPAWAPGAQTITPNISQEGCVPFDGPPNASSPRLMERCYPLYTRYDDLVMPGYDTDGVNTPRPVLNGYVLLLRNNLVKCQAILTASCIQQLGAYACYRLRYPLRNATLGSGLDGGSLTTGQQPSPPAGGGPPSTALAASSGDGDSSSVVLGAVLGGVLGGCALLFGGLAAVVLLRRRRRRQATGGGAGIGGVLFPAAEAAVKAGSGGGDADMSTGSNSGYPSGSDAAITRRVAQVATGDGDSMAAGQGAEDPPAASAPPVHRLDSGGSGPQLPMTTPAPGPLPVSTSVELPLPPGQAVVVTSRMPLQPGIPLDVVVLAEEQQQQQQQRPVSMYPAAAAAAAAGAGRAVAAAAAAAGAAAGAARQRDSPAVRPHHVQAGALTPDAADCAPGGALATRARKQSSPVAPLRQQGQELPEQCPTPPRAVALATASTGGVSPTAAAATDAQPGSDSVCLMHATEPDRRASAEISATVDAAPCVTLLPVLRGRGTFGRVVEGLYCGQRVAVKLLNTGLLAAAAERPIPAVQRGPPQQLEKDWNLPKAAATAAAAAEVAAAGGKTNFTGADVAALDVEAAGAQQQLTSGLNMLTVPGLMVTYSSHSHSHTGTSDDTSTQAAVKQQRPQPPLLHQGAHQWPHQQLPQLLHWPPQAQSTSSSSDGDVMGTAAVRQLAVTEAAVLSNRGTARRRGAAANDRAAPYSHPRFNHSDSNAGGVSALGLFGRSPPSAVQQAPRWGLGPAAASTQQQQQQQQQLAPVPAQGPLPHTRQPRPWVWTPPASDEAQSSFTQEGAAATTTPTATATPTATPTATGTTSGTNGDGTSPLPLRPVTAAQLPEASAAAERPAAAAGSAGSMACEAVPNAVQQQQHLQSTASEDQKLAHQLDGGPQAPRADDSGGSSSSSSVTGVRTAGARKLRLPPAAAAAALALTGAGCSGDALAGCVEAGAQDEGAEQDISVTHGERWEPENGAEQSEPDAEGAAMQAKQRSGVGRGRPGDVGGAAARMQHTFVQEVQILARIEHPCIVKLLAACLQPPQFALVFELMDTSLDRLLYGGGANGANGQPPPYYCPYSRTSLMPLDKVLHISAQIARALEYLHPTVIHRDLPGNVLLSGVESPWPVVKLADFGLSRLQSTVLVTRNVDVGTASYMAPETLNALNRVVTHHVDMYALGVMMWEMLAGQRPWAGANIVQIACAVGMRNARPPLASIPEGRCPPALQRLIGQCWDQDPARRPAASEVYKELLLLRRQVCGGGAVAGPGDSGDTEVFGGGGGGGGSSARSTPSSSSAVLAA</sequence>
<feature type="region of interest" description="Disordered" evidence="1">
    <location>
        <begin position="942"/>
        <end position="989"/>
    </location>
</feature>
<protein>
    <recommendedName>
        <fullName evidence="3">Protein kinase domain-containing protein</fullName>
    </recommendedName>
</protein>